<dbReference type="PANTHER" id="PTHR43300:SF11">
    <property type="entry name" value="ACETYLTRANSFERASE RV3034C-RELATED"/>
    <property type="match status" value="1"/>
</dbReference>
<sequence length="196" mass="21778">MIQKVKKIVFRMFRILTLKKGIYCDINGRGNKFTNSVFIEEGAKIGKQNYFGPYTMINNAIIGNYCSFAPNVKIGQGKHSIDNVTTYQTISSRVIGHRLNTKPSILGSDIWCGANVVIMQDIKIGNGAVIGANSVVTKDVPDYAIVVGSPAKILRYRHSKETIDLLLKSKWYDLDLEQAIIKVAELEKIIANEGVK</sequence>
<protein>
    <submittedName>
        <fullName evidence="1">CatB-related O-acetyltransferase</fullName>
    </submittedName>
</protein>
<accession>A0AAW8RBF7</accession>
<dbReference type="PANTHER" id="PTHR43300">
    <property type="entry name" value="ACETYLTRANSFERASE"/>
    <property type="match status" value="1"/>
</dbReference>
<dbReference type="InterPro" id="IPR050179">
    <property type="entry name" value="Trans_hexapeptide_repeat"/>
</dbReference>
<dbReference type="AlphaFoldDB" id="A0AAW8RBF7"/>
<dbReference type="Pfam" id="PF00132">
    <property type="entry name" value="Hexapep"/>
    <property type="match status" value="2"/>
</dbReference>
<dbReference type="InterPro" id="IPR011004">
    <property type="entry name" value="Trimer_LpxA-like_sf"/>
</dbReference>
<dbReference type="Proteomes" id="UP001249945">
    <property type="component" value="Unassembled WGS sequence"/>
</dbReference>
<name>A0AAW8RBF7_CARDV</name>
<dbReference type="EMBL" id="JALRMR010000003">
    <property type="protein sequence ID" value="MDT1973541.1"/>
    <property type="molecule type" value="Genomic_DNA"/>
</dbReference>
<dbReference type="SUPFAM" id="SSF51161">
    <property type="entry name" value="Trimeric LpxA-like enzymes"/>
    <property type="match status" value="1"/>
</dbReference>
<evidence type="ECO:0000313" key="2">
    <source>
        <dbReference type="Proteomes" id="UP001249945"/>
    </source>
</evidence>
<dbReference type="RefSeq" id="WP_311780095.1">
    <property type="nucleotide sequence ID" value="NZ_JALRMQ010000002.1"/>
</dbReference>
<dbReference type="InterPro" id="IPR001451">
    <property type="entry name" value="Hexapep"/>
</dbReference>
<organism evidence="1 2">
    <name type="scientific">Carnobacterium divergens</name>
    <name type="common">Lactobacillus divergens</name>
    <dbReference type="NCBI Taxonomy" id="2748"/>
    <lineage>
        <taxon>Bacteria</taxon>
        <taxon>Bacillati</taxon>
        <taxon>Bacillota</taxon>
        <taxon>Bacilli</taxon>
        <taxon>Lactobacillales</taxon>
        <taxon>Carnobacteriaceae</taxon>
        <taxon>Carnobacterium</taxon>
    </lineage>
</organism>
<gene>
    <name evidence="1" type="ORF">MX635_03930</name>
</gene>
<reference evidence="1" key="1">
    <citation type="submission" date="2022-04" db="EMBL/GenBank/DDBJ databases">
        <title>Draft genome sequences of lactic acid bacteria (LAB) strains involved in meat spoilage.</title>
        <authorList>
            <person name="Palevich N."/>
        </authorList>
    </citation>
    <scope>NUCLEOTIDE SEQUENCE</scope>
    <source>
        <strain evidence="1">9-14</strain>
    </source>
</reference>
<proteinExistence type="predicted"/>
<dbReference type="Gene3D" id="2.160.10.10">
    <property type="entry name" value="Hexapeptide repeat proteins"/>
    <property type="match status" value="1"/>
</dbReference>
<evidence type="ECO:0000313" key="1">
    <source>
        <dbReference type="EMBL" id="MDT1973541.1"/>
    </source>
</evidence>
<comment type="caution">
    <text evidence="1">The sequence shown here is derived from an EMBL/GenBank/DDBJ whole genome shotgun (WGS) entry which is preliminary data.</text>
</comment>
<dbReference type="CDD" id="cd03349">
    <property type="entry name" value="LbH_XAT"/>
    <property type="match status" value="1"/>
</dbReference>